<reference evidence="1 2" key="1">
    <citation type="submission" date="2023-07" db="EMBL/GenBank/DDBJ databases">
        <title>Paenibacillus sp. JX-17 nov. isolated from soil.</title>
        <authorList>
            <person name="Wan Y."/>
            <person name="Liu B."/>
        </authorList>
    </citation>
    <scope>NUCLEOTIDE SEQUENCE [LARGE SCALE GENOMIC DNA]</scope>
    <source>
        <strain evidence="1 2">JX-17</strain>
    </source>
</reference>
<proteinExistence type="predicted"/>
<dbReference type="Proteomes" id="UP001240171">
    <property type="component" value="Unassembled WGS sequence"/>
</dbReference>
<evidence type="ECO:0000313" key="1">
    <source>
        <dbReference type="EMBL" id="MDO7908896.1"/>
    </source>
</evidence>
<protein>
    <submittedName>
        <fullName evidence="1">Uncharacterized protein</fullName>
    </submittedName>
</protein>
<keyword evidence="2" id="KW-1185">Reference proteome</keyword>
<name>A0ABT9CI58_9BACL</name>
<dbReference type="EMBL" id="JAUQTB010000029">
    <property type="protein sequence ID" value="MDO7908896.1"/>
    <property type="molecule type" value="Genomic_DNA"/>
</dbReference>
<comment type="caution">
    <text evidence="1">The sequence shown here is derived from an EMBL/GenBank/DDBJ whole genome shotgun (WGS) entry which is preliminary data.</text>
</comment>
<sequence length="182" mass="21118">MTDLIKVIENVYKNGDLSYLLSSYVDRDYYFQEFKELFVGKYVENMTDFNYSKCFSISINISDVDSPLGSQKFEQFITDNLIVYRVDVQMSLIAPYAVVKYLKYEKKDNRVGVMSNDVPFLPSQNNYEVLIKEFLSRKGYTLLDDIVLTKAVPGIVLELQEDTPSVYNCLFEDSSSYYPYSS</sequence>
<evidence type="ECO:0000313" key="2">
    <source>
        <dbReference type="Proteomes" id="UP001240171"/>
    </source>
</evidence>
<accession>A0ABT9CI58</accession>
<organism evidence="1 2">
    <name type="scientific">Paenibacillus lacisoli</name>
    <dbReference type="NCBI Taxonomy" id="3064525"/>
    <lineage>
        <taxon>Bacteria</taxon>
        <taxon>Bacillati</taxon>
        <taxon>Bacillota</taxon>
        <taxon>Bacilli</taxon>
        <taxon>Bacillales</taxon>
        <taxon>Paenibacillaceae</taxon>
        <taxon>Paenibacillus</taxon>
    </lineage>
</organism>
<gene>
    <name evidence="1" type="ORF">Q5741_21205</name>
</gene>